<organism evidence="1 2">
    <name type="scientific">Crepidotus variabilis</name>
    <dbReference type="NCBI Taxonomy" id="179855"/>
    <lineage>
        <taxon>Eukaryota</taxon>
        <taxon>Fungi</taxon>
        <taxon>Dikarya</taxon>
        <taxon>Basidiomycota</taxon>
        <taxon>Agaricomycotina</taxon>
        <taxon>Agaricomycetes</taxon>
        <taxon>Agaricomycetidae</taxon>
        <taxon>Agaricales</taxon>
        <taxon>Agaricineae</taxon>
        <taxon>Crepidotaceae</taxon>
        <taxon>Crepidotus</taxon>
    </lineage>
</organism>
<accession>A0A9P6BC14</accession>
<sequence length="56" mass="6315">FCDRKHLPEEQRAPVSQIVMASFIATIAGAYSGKSISNYVQGVRAWHILHGVEWKM</sequence>
<keyword evidence="2" id="KW-1185">Reference proteome</keyword>
<dbReference type="EMBL" id="MU158199">
    <property type="protein sequence ID" value="KAF9521252.1"/>
    <property type="molecule type" value="Genomic_DNA"/>
</dbReference>
<name>A0A9P6BC14_9AGAR</name>
<protein>
    <submittedName>
        <fullName evidence="1">Uncharacterized protein</fullName>
    </submittedName>
</protein>
<proteinExistence type="predicted"/>
<evidence type="ECO:0000313" key="1">
    <source>
        <dbReference type="EMBL" id="KAF9521252.1"/>
    </source>
</evidence>
<feature type="non-terminal residue" evidence="1">
    <location>
        <position position="1"/>
    </location>
</feature>
<comment type="caution">
    <text evidence="1">The sequence shown here is derived from an EMBL/GenBank/DDBJ whole genome shotgun (WGS) entry which is preliminary data.</text>
</comment>
<evidence type="ECO:0000313" key="2">
    <source>
        <dbReference type="Proteomes" id="UP000807306"/>
    </source>
</evidence>
<gene>
    <name evidence="1" type="ORF">CPB83DRAFT_733815</name>
</gene>
<dbReference type="Proteomes" id="UP000807306">
    <property type="component" value="Unassembled WGS sequence"/>
</dbReference>
<feature type="non-terminal residue" evidence="1">
    <location>
        <position position="56"/>
    </location>
</feature>
<reference evidence="1" key="1">
    <citation type="submission" date="2020-11" db="EMBL/GenBank/DDBJ databases">
        <authorList>
            <consortium name="DOE Joint Genome Institute"/>
            <person name="Ahrendt S."/>
            <person name="Riley R."/>
            <person name="Andreopoulos W."/>
            <person name="Labutti K."/>
            <person name="Pangilinan J."/>
            <person name="Ruiz-Duenas F.J."/>
            <person name="Barrasa J.M."/>
            <person name="Sanchez-Garcia M."/>
            <person name="Camarero S."/>
            <person name="Miyauchi S."/>
            <person name="Serrano A."/>
            <person name="Linde D."/>
            <person name="Babiker R."/>
            <person name="Drula E."/>
            <person name="Ayuso-Fernandez I."/>
            <person name="Pacheco R."/>
            <person name="Padilla G."/>
            <person name="Ferreira P."/>
            <person name="Barriuso J."/>
            <person name="Kellner H."/>
            <person name="Castanera R."/>
            <person name="Alfaro M."/>
            <person name="Ramirez L."/>
            <person name="Pisabarro A.G."/>
            <person name="Kuo A."/>
            <person name="Tritt A."/>
            <person name="Lipzen A."/>
            <person name="He G."/>
            <person name="Yan M."/>
            <person name="Ng V."/>
            <person name="Cullen D."/>
            <person name="Martin F."/>
            <person name="Rosso M.-N."/>
            <person name="Henrissat B."/>
            <person name="Hibbett D."/>
            <person name="Martinez A.T."/>
            <person name="Grigoriev I.V."/>
        </authorList>
    </citation>
    <scope>NUCLEOTIDE SEQUENCE</scope>
    <source>
        <strain evidence="1">CBS 506.95</strain>
    </source>
</reference>
<dbReference type="OrthoDB" id="2678913at2759"/>
<dbReference type="AlphaFoldDB" id="A0A9P6BC14"/>